<keyword evidence="3" id="KW-1185">Reference proteome</keyword>
<feature type="compositionally biased region" description="Polar residues" evidence="1">
    <location>
        <begin position="1"/>
        <end position="27"/>
    </location>
</feature>
<evidence type="ECO:0000256" key="1">
    <source>
        <dbReference type="SAM" id="MobiDB-lite"/>
    </source>
</evidence>
<reference evidence="2 3" key="1">
    <citation type="journal article" date="2022" name="Pathogens">
        <title>Staphylococcus ratti sp. nov. Isolated from a Lab Rat.</title>
        <authorList>
            <person name="Kovarovic V."/>
            <person name="Sedlacek I."/>
            <person name="Petras P."/>
            <person name="Kralova S."/>
            <person name="Maslanova I."/>
            <person name="Svec P."/>
            <person name="Neumann-Schaal M."/>
            <person name="Botka T."/>
            <person name="Gelbicova T."/>
            <person name="Stankova E."/>
            <person name="Doskar J."/>
            <person name="Pantucek R."/>
        </authorList>
    </citation>
    <scope>NUCLEOTIDE SEQUENCE [LARGE SCALE GENOMIC DNA]</scope>
    <source>
        <strain evidence="2 3">CCM 9025</strain>
    </source>
</reference>
<protein>
    <submittedName>
        <fullName evidence="2">Uncharacterized protein</fullName>
    </submittedName>
</protein>
<organism evidence="2 3">
    <name type="scientific">Staphylococcus ratti</name>
    <dbReference type="NCBI Taxonomy" id="2892440"/>
    <lineage>
        <taxon>Bacteria</taxon>
        <taxon>Bacillati</taxon>
        <taxon>Bacillota</taxon>
        <taxon>Bacilli</taxon>
        <taxon>Bacillales</taxon>
        <taxon>Staphylococcaceae</taxon>
        <taxon>Staphylococcus</taxon>
    </lineage>
</organism>
<gene>
    <name evidence="2" type="ORF">LN051_07195</name>
</gene>
<dbReference type="EMBL" id="CP086654">
    <property type="protein sequence ID" value="UEX89365.1"/>
    <property type="molecule type" value="Genomic_DNA"/>
</dbReference>
<dbReference type="Proteomes" id="UP001197626">
    <property type="component" value="Chromosome"/>
</dbReference>
<accession>A0ABY3PAQ6</accession>
<proteinExistence type="predicted"/>
<dbReference type="RefSeq" id="WP_229291868.1">
    <property type="nucleotide sequence ID" value="NZ_CP086654.1"/>
</dbReference>
<evidence type="ECO:0000313" key="2">
    <source>
        <dbReference type="EMBL" id="UEX89365.1"/>
    </source>
</evidence>
<evidence type="ECO:0000313" key="3">
    <source>
        <dbReference type="Proteomes" id="UP001197626"/>
    </source>
</evidence>
<sequence>MNVQDNQQYSEQNNTTNQPQVNDNSYNNEEHQEYLKIKQNTEDLKTAERPPGAGGGGASWNYTLDGESFEEFKARTDREKAAAGITD</sequence>
<name>A0ABY3PAQ6_9STAP</name>
<feature type="compositionally biased region" description="Basic and acidic residues" evidence="1">
    <location>
        <begin position="28"/>
        <end position="48"/>
    </location>
</feature>
<feature type="region of interest" description="Disordered" evidence="1">
    <location>
        <begin position="1"/>
        <end position="63"/>
    </location>
</feature>